<feature type="compositionally biased region" description="Gly residues" evidence="1">
    <location>
        <begin position="65"/>
        <end position="74"/>
    </location>
</feature>
<dbReference type="KEGG" id="nps:KRR39_10825"/>
<dbReference type="Proteomes" id="UP000683575">
    <property type="component" value="Chromosome"/>
</dbReference>
<organism evidence="2 3">
    <name type="scientific">Nocardioides panacis</name>
    <dbReference type="NCBI Taxonomy" id="2849501"/>
    <lineage>
        <taxon>Bacteria</taxon>
        <taxon>Bacillati</taxon>
        <taxon>Actinomycetota</taxon>
        <taxon>Actinomycetes</taxon>
        <taxon>Propionibacteriales</taxon>
        <taxon>Nocardioidaceae</taxon>
        <taxon>Nocardioides</taxon>
    </lineage>
</organism>
<feature type="region of interest" description="Disordered" evidence="1">
    <location>
        <begin position="57"/>
        <end position="115"/>
    </location>
</feature>
<reference evidence="2" key="1">
    <citation type="submission" date="2021-06" db="EMBL/GenBank/DDBJ databases">
        <title>Complete genome sequence of Nocardioides sp. G188.</title>
        <authorList>
            <person name="Im W.-T."/>
        </authorList>
    </citation>
    <scope>NUCLEOTIDE SEQUENCE</scope>
    <source>
        <strain evidence="2">G188</strain>
    </source>
</reference>
<evidence type="ECO:0000313" key="3">
    <source>
        <dbReference type="Proteomes" id="UP000683575"/>
    </source>
</evidence>
<keyword evidence="3" id="KW-1185">Reference proteome</keyword>
<protein>
    <submittedName>
        <fullName evidence="2">Uncharacterized protein</fullName>
    </submittedName>
</protein>
<accession>A0A975T2G8</accession>
<dbReference type="EMBL" id="CP077062">
    <property type="protein sequence ID" value="QWZ10182.1"/>
    <property type="molecule type" value="Genomic_DNA"/>
</dbReference>
<gene>
    <name evidence="2" type="ORF">KRR39_10825</name>
</gene>
<evidence type="ECO:0000313" key="2">
    <source>
        <dbReference type="EMBL" id="QWZ10182.1"/>
    </source>
</evidence>
<proteinExistence type="predicted"/>
<dbReference type="AlphaFoldDB" id="A0A975T2G8"/>
<sequence length="141" mass="14874">MAAIEGQDLQTVPRPGQHPVLEQLELRLPPALHPVIPIGHHHEQVDVTAHGAVMAREGAEERGVLGRGNQGGDSAGEPCPQLASDRDGRQHRGGQQVLAAHRSHAFSQRQVSRGIPDLAPSVVAKQADCSVGPITVSPAEL</sequence>
<name>A0A975T2G8_9ACTN</name>
<evidence type="ECO:0000256" key="1">
    <source>
        <dbReference type="SAM" id="MobiDB-lite"/>
    </source>
</evidence>